<sequence length="268" mass="31317">MFVWILSPPEFSRHQMFVFGHQTSKWSIFSQYGAPVLVPHTGARFPENRPFSRNEQQRLVPHSMARGLSQGLMLWKGPKIWLGYLTLLTPRVFWGTLRVLFTLFGAFEVEGEYIWDKPVLRAVYRGTWVDKPVLCAVYRVLWDFWVDKPVLRAVYGVLGDFWVDKPVLRAVYGVLGDFWVDKPVLRAVYRVLWDFWVDKPVLCAVYRVLGDFWVDKPVLWAVYGVLGDFWVDKPVLCAVYRVLRDLMVDKSLVPAVYRVRGLGIRRDT</sequence>
<proteinExistence type="predicted"/>
<reference evidence="1" key="1">
    <citation type="submission" date="2023-03" db="EMBL/GenBank/DDBJ databases">
        <title>Massive genome expansion in bonnet fungi (Mycena s.s.) driven by repeated elements and novel gene families across ecological guilds.</title>
        <authorList>
            <consortium name="Lawrence Berkeley National Laboratory"/>
            <person name="Harder C.B."/>
            <person name="Miyauchi S."/>
            <person name="Viragh M."/>
            <person name="Kuo A."/>
            <person name="Thoen E."/>
            <person name="Andreopoulos B."/>
            <person name="Lu D."/>
            <person name="Skrede I."/>
            <person name="Drula E."/>
            <person name="Henrissat B."/>
            <person name="Morin E."/>
            <person name="Kohler A."/>
            <person name="Barry K."/>
            <person name="LaButti K."/>
            <person name="Morin E."/>
            <person name="Salamov A."/>
            <person name="Lipzen A."/>
            <person name="Mereny Z."/>
            <person name="Hegedus B."/>
            <person name="Baldrian P."/>
            <person name="Stursova M."/>
            <person name="Weitz H."/>
            <person name="Taylor A."/>
            <person name="Grigoriev I.V."/>
            <person name="Nagy L.G."/>
            <person name="Martin F."/>
            <person name="Kauserud H."/>
        </authorList>
    </citation>
    <scope>NUCLEOTIDE SEQUENCE</scope>
    <source>
        <strain evidence="1">CBHHK200</strain>
    </source>
</reference>
<accession>A0AAD6WXI6</accession>
<evidence type="ECO:0000313" key="2">
    <source>
        <dbReference type="Proteomes" id="UP001218188"/>
    </source>
</evidence>
<name>A0AAD6WXI6_9AGAR</name>
<dbReference type="Proteomes" id="UP001218188">
    <property type="component" value="Unassembled WGS sequence"/>
</dbReference>
<keyword evidence="2" id="KW-1185">Reference proteome</keyword>
<dbReference type="EMBL" id="JARJCM010000130">
    <property type="protein sequence ID" value="KAJ7027036.1"/>
    <property type="molecule type" value="Genomic_DNA"/>
</dbReference>
<evidence type="ECO:0000313" key="1">
    <source>
        <dbReference type="EMBL" id="KAJ7027036.1"/>
    </source>
</evidence>
<protein>
    <submittedName>
        <fullName evidence="1">Uncharacterized protein</fullName>
    </submittedName>
</protein>
<organism evidence="1 2">
    <name type="scientific">Mycena alexandri</name>
    <dbReference type="NCBI Taxonomy" id="1745969"/>
    <lineage>
        <taxon>Eukaryota</taxon>
        <taxon>Fungi</taxon>
        <taxon>Dikarya</taxon>
        <taxon>Basidiomycota</taxon>
        <taxon>Agaricomycotina</taxon>
        <taxon>Agaricomycetes</taxon>
        <taxon>Agaricomycetidae</taxon>
        <taxon>Agaricales</taxon>
        <taxon>Marasmiineae</taxon>
        <taxon>Mycenaceae</taxon>
        <taxon>Mycena</taxon>
    </lineage>
</organism>
<comment type="caution">
    <text evidence="1">The sequence shown here is derived from an EMBL/GenBank/DDBJ whole genome shotgun (WGS) entry which is preliminary data.</text>
</comment>
<gene>
    <name evidence="1" type="ORF">C8F04DRAFT_1189985</name>
</gene>
<dbReference type="AlphaFoldDB" id="A0AAD6WXI6"/>